<keyword evidence="3" id="KW-1185">Reference proteome</keyword>
<reference evidence="2 3" key="1">
    <citation type="journal article" date="2023" name="bioRxiv">
        <title>Conserved and derived expression patterns and positive selection on dental genes reveal complex evolutionary context of ever-growing rodent molars.</title>
        <authorList>
            <person name="Calamari Z.T."/>
            <person name="Song A."/>
            <person name="Cohen E."/>
            <person name="Akter M."/>
            <person name="Roy R.D."/>
            <person name="Hallikas O."/>
            <person name="Christensen M.M."/>
            <person name="Li P."/>
            <person name="Marangoni P."/>
            <person name="Jernvall J."/>
            <person name="Klein O.D."/>
        </authorList>
    </citation>
    <scope>NUCLEOTIDE SEQUENCE [LARGE SCALE GENOMIC DNA]</scope>
    <source>
        <strain evidence="2">V071</strain>
    </source>
</reference>
<name>A0AAW0H467_MYOGA</name>
<protein>
    <submittedName>
        <fullName evidence="2">Uncharacterized protein</fullName>
    </submittedName>
</protein>
<evidence type="ECO:0000256" key="1">
    <source>
        <dbReference type="SAM" id="MobiDB-lite"/>
    </source>
</evidence>
<feature type="compositionally biased region" description="Basic residues" evidence="1">
    <location>
        <begin position="54"/>
        <end position="63"/>
    </location>
</feature>
<organism evidence="2 3">
    <name type="scientific">Myodes glareolus</name>
    <name type="common">Bank vole</name>
    <name type="synonym">Clethrionomys glareolus</name>
    <dbReference type="NCBI Taxonomy" id="447135"/>
    <lineage>
        <taxon>Eukaryota</taxon>
        <taxon>Metazoa</taxon>
        <taxon>Chordata</taxon>
        <taxon>Craniata</taxon>
        <taxon>Vertebrata</taxon>
        <taxon>Euteleostomi</taxon>
        <taxon>Mammalia</taxon>
        <taxon>Eutheria</taxon>
        <taxon>Euarchontoglires</taxon>
        <taxon>Glires</taxon>
        <taxon>Rodentia</taxon>
        <taxon>Myomorpha</taxon>
        <taxon>Muroidea</taxon>
        <taxon>Cricetidae</taxon>
        <taxon>Arvicolinae</taxon>
        <taxon>Myodes</taxon>
    </lineage>
</organism>
<feature type="compositionally biased region" description="Polar residues" evidence="1">
    <location>
        <begin position="24"/>
        <end position="35"/>
    </location>
</feature>
<feature type="region of interest" description="Disordered" evidence="1">
    <location>
        <begin position="16"/>
        <end position="68"/>
    </location>
</feature>
<evidence type="ECO:0000313" key="2">
    <source>
        <dbReference type="EMBL" id="KAK7796070.1"/>
    </source>
</evidence>
<dbReference type="Proteomes" id="UP001488838">
    <property type="component" value="Unassembled WGS sequence"/>
</dbReference>
<comment type="caution">
    <text evidence="2">The sequence shown here is derived from an EMBL/GenBank/DDBJ whole genome shotgun (WGS) entry which is preliminary data.</text>
</comment>
<sequence length="102" mass="11077">MSLLVTSILVENGAVPGKPAASTACRSSDASTQPLMGSRSHESTGTKGPQRQKLNLHQRHASRHGVLTSGRWGREPQLLKMYNIVLSLLPPGWYLGVIFNEV</sequence>
<gene>
    <name evidence="2" type="ORF">U0070_010803</name>
</gene>
<dbReference type="EMBL" id="JBBHLL010001463">
    <property type="protein sequence ID" value="KAK7796070.1"/>
    <property type="molecule type" value="Genomic_DNA"/>
</dbReference>
<accession>A0AAW0H467</accession>
<evidence type="ECO:0000313" key="3">
    <source>
        <dbReference type="Proteomes" id="UP001488838"/>
    </source>
</evidence>
<proteinExistence type="predicted"/>
<dbReference type="AlphaFoldDB" id="A0AAW0H467"/>